<proteinExistence type="predicted"/>
<sequence>MYSGVIAGWPGEAREGHPERGPTMAAHLFPSLGAVLRHVEETRASWPTSTVSATFAYRVDLGAAGDYVAERAILRDGTPDPGVVELEPLAAWEARVEAEDAALAELLAEVAR</sequence>
<evidence type="ECO:0000313" key="3">
    <source>
        <dbReference type="Proteomes" id="UP000251243"/>
    </source>
</evidence>
<dbReference type="KEGG" id="vg:54993733"/>
<keyword evidence="3" id="KW-1185">Reference proteome</keyword>
<dbReference type="EMBL" id="MH271320">
    <property type="protein sequence ID" value="AWY06684.1"/>
    <property type="molecule type" value="Genomic_DNA"/>
</dbReference>
<gene>
    <name evidence="2" type="primary">50</name>
    <name evidence="2" type="ORF">SEA_ZETA1847_50</name>
</gene>
<evidence type="ECO:0000256" key="1">
    <source>
        <dbReference type="SAM" id="MobiDB-lite"/>
    </source>
</evidence>
<name>A0A2Z4Q9J7_9CAUD</name>
<evidence type="ECO:0000313" key="2">
    <source>
        <dbReference type="EMBL" id="AWY06684.1"/>
    </source>
</evidence>
<organism evidence="2 3">
    <name type="scientific">Microbacterium phage Zeta1847</name>
    <dbReference type="NCBI Taxonomy" id="2201444"/>
    <lineage>
        <taxon>Viruses</taxon>
        <taxon>Duplodnaviria</taxon>
        <taxon>Heunggongvirae</taxon>
        <taxon>Uroviricota</taxon>
        <taxon>Caudoviricetes</taxon>
        <taxon>Casidaviridae</taxon>
        <taxon>Zetavirus</taxon>
        <taxon>Zetavirus zeta1847</taxon>
    </lineage>
</organism>
<accession>A0A2Z4Q9J7</accession>
<dbReference type="RefSeq" id="YP_009803173.1">
    <property type="nucleotide sequence ID" value="NC_047992.1"/>
</dbReference>
<feature type="region of interest" description="Disordered" evidence="1">
    <location>
        <begin position="1"/>
        <end position="20"/>
    </location>
</feature>
<dbReference type="GeneID" id="54993733"/>
<reference evidence="3" key="1">
    <citation type="submission" date="2018-04" db="EMBL/GenBank/DDBJ databases">
        <authorList>
            <person name="Go L.Y."/>
            <person name="Mitchell J.A."/>
        </authorList>
    </citation>
    <scope>NUCLEOTIDE SEQUENCE [LARGE SCALE GENOMIC DNA]</scope>
</reference>
<dbReference type="Proteomes" id="UP000251243">
    <property type="component" value="Segment"/>
</dbReference>
<protein>
    <submittedName>
        <fullName evidence="2">Uncharacterized protein</fullName>
    </submittedName>
</protein>